<dbReference type="RefSeq" id="WP_243365714.1">
    <property type="nucleotide sequence ID" value="NZ_CP094348.1"/>
</dbReference>
<proteinExistence type="predicted"/>
<dbReference type="NCBIfam" id="TIGR03713">
    <property type="entry name" value="acc_sec_asp1"/>
    <property type="match status" value="1"/>
</dbReference>
<reference evidence="1" key="2">
    <citation type="submission" date="2022-04" db="EMBL/GenBank/DDBJ databases">
        <title>Antimicrobial genetic elements in methicillin-resistant Macrococcus armenti.</title>
        <authorList>
            <person name="Keller J.E."/>
            <person name="Schwendener S."/>
            <person name="Pantucek R."/>
            <person name="Perreten V."/>
        </authorList>
    </citation>
    <scope>NUCLEOTIDE SEQUENCE</scope>
    <source>
        <strain evidence="1">CCM 2609</strain>
    </source>
</reference>
<sequence>MKYFIPAWYQQNKWWQDRNGPFYMKEHKSDFDDMMSLMRMHIGNNAPFTLIQLSYHTAFQLFLHRNELYEASYYSVFDEIQKFPQSAPKALDYRDFKWKKGTEFIYTLYIIKAVYKNETTNIYYNEDGYLAWMEQFVDNVKVSRYIFDDRGFLSSIILFKEGKEYRQLYIDIDGDIVLKEDLNTGRVTVCKYFEQYERTAYDSLPELIQEKLAQFIKTHAAHPVVAAYDEQHNDLIQNVIPEAQLTYSIFKHRNRAHQYHRLNYKYIVDVQSIETLLKSQQVKNVLRITPFDTSKLPSISSQFYVDFIGLYIDGMSEDKIIDVIERITPMLTSSKKFKLKLLTKHNDKSALLHSIIKDINEAFIEQNEDTEDMMEDELQNLEIIQFEMITFEVDLISVVSKLRIIIDLNEEPDLFLQIAGISTGVPQINEVATDYVKHKQNGYIIHQIDELLEGLEYYLNHLKHWNLSLSYSFKLIDQYSSRNIIDKIDEFIEGGTYGKEI</sequence>
<organism evidence="1 2">
    <name type="scientific">Macrococcus armenti</name>
    <dbReference type="NCBI Taxonomy" id="2875764"/>
    <lineage>
        <taxon>Bacteria</taxon>
        <taxon>Bacillati</taxon>
        <taxon>Bacillota</taxon>
        <taxon>Bacilli</taxon>
        <taxon>Bacillales</taxon>
        <taxon>Staphylococcaceae</taxon>
        <taxon>Macrococcus</taxon>
    </lineage>
</organism>
<dbReference type="Pfam" id="PF16993">
    <property type="entry name" value="Asp1"/>
    <property type="match status" value="1"/>
</dbReference>
<keyword evidence="2" id="KW-1185">Reference proteome</keyword>
<evidence type="ECO:0000313" key="2">
    <source>
        <dbReference type="Proteomes" id="UP000830343"/>
    </source>
</evidence>
<evidence type="ECO:0000313" key="1">
    <source>
        <dbReference type="EMBL" id="UOB20346.1"/>
    </source>
</evidence>
<dbReference type="Proteomes" id="UP000830343">
    <property type="component" value="Chromosome"/>
</dbReference>
<accession>A0ABY3ZTW8</accession>
<protein>
    <submittedName>
        <fullName evidence="1">Accessory Sec system protein Asp1</fullName>
    </submittedName>
</protein>
<reference evidence="1" key="1">
    <citation type="submission" date="2022-03" db="EMBL/GenBank/DDBJ databases">
        <authorList>
            <person name="Vrbovska V."/>
            <person name="Kovarovic V."/>
            <person name="Botka T."/>
            <person name="Pantucek R."/>
        </authorList>
    </citation>
    <scope>NUCLEOTIDE SEQUENCE</scope>
    <source>
        <strain evidence="1">CCM 2609</strain>
    </source>
</reference>
<dbReference type="EMBL" id="CP094348">
    <property type="protein sequence ID" value="UOB20346.1"/>
    <property type="molecule type" value="Genomic_DNA"/>
</dbReference>
<dbReference type="InterPro" id="IPR022372">
    <property type="entry name" value="Accessory_SS_Asp1"/>
</dbReference>
<gene>
    <name evidence="1" type="primary">asp1</name>
    <name evidence="1" type="ORF">MRZ06_10220</name>
</gene>
<name>A0ABY3ZTW8_9STAP</name>